<sequence length="216" mass="24762">MPQHIYLISGMGADERLFQKLRFPGDYEVHHLPWLDPASADESIEAYAARFVAQIAHPDPVLLGVSFGGIMSIEIAKQIPVKKIVLVSSIKHAGEKPAYFNWVRRLRLNELPDQMIFQPRYPVVKYYNNIETEEDAALLKSFLARQKNSYMRWAIKTIINWQSNATPAPVFHIHGTKDRPFPFHRVTPTHVIKGGGHFMVLNRHEQMNAILQEILG</sequence>
<evidence type="ECO:0000313" key="2">
    <source>
        <dbReference type="EMBL" id="PUZ22651.1"/>
    </source>
</evidence>
<dbReference type="Pfam" id="PF12697">
    <property type="entry name" value="Abhydrolase_6"/>
    <property type="match status" value="1"/>
</dbReference>
<organism evidence="2 3">
    <name type="scientific">Chitinophaga parva</name>
    <dbReference type="NCBI Taxonomy" id="2169414"/>
    <lineage>
        <taxon>Bacteria</taxon>
        <taxon>Pseudomonadati</taxon>
        <taxon>Bacteroidota</taxon>
        <taxon>Chitinophagia</taxon>
        <taxon>Chitinophagales</taxon>
        <taxon>Chitinophagaceae</taxon>
        <taxon>Chitinophaga</taxon>
    </lineage>
</organism>
<dbReference type="EMBL" id="QCYK01000003">
    <property type="protein sequence ID" value="PUZ22651.1"/>
    <property type="molecule type" value="Genomic_DNA"/>
</dbReference>
<evidence type="ECO:0000313" key="3">
    <source>
        <dbReference type="Proteomes" id="UP000244450"/>
    </source>
</evidence>
<dbReference type="AlphaFoldDB" id="A0A2T7BC30"/>
<reference evidence="2 3" key="1">
    <citation type="submission" date="2018-04" db="EMBL/GenBank/DDBJ databases">
        <title>Chitinophaga fuyangensis sp. nov., isolated from soil in a chemical factory.</title>
        <authorList>
            <person name="Chen K."/>
        </authorList>
    </citation>
    <scope>NUCLEOTIDE SEQUENCE [LARGE SCALE GENOMIC DNA]</scope>
    <source>
        <strain evidence="2 3">LY-1</strain>
    </source>
</reference>
<gene>
    <name evidence="2" type="ORF">DCC81_19655</name>
</gene>
<dbReference type="GO" id="GO:0016787">
    <property type="term" value="F:hydrolase activity"/>
    <property type="evidence" value="ECO:0007669"/>
    <property type="project" value="UniProtKB-KW"/>
</dbReference>
<dbReference type="OrthoDB" id="659408at2"/>
<name>A0A2T7BC30_9BACT</name>
<accession>A0A2T7BC30</accession>
<comment type="caution">
    <text evidence="2">The sequence shown here is derived from an EMBL/GenBank/DDBJ whole genome shotgun (WGS) entry which is preliminary data.</text>
</comment>
<dbReference type="InterPro" id="IPR029058">
    <property type="entry name" value="AB_hydrolase_fold"/>
</dbReference>
<feature type="domain" description="AB hydrolase-1" evidence="1">
    <location>
        <begin position="25"/>
        <end position="208"/>
    </location>
</feature>
<dbReference type="InterPro" id="IPR000073">
    <property type="entry name" value="AB_hydrolase_1"/>
</dbReference>
<proteinExistence type="predicted"/>
<dbReference type="Gene3D" id="3.40.50.1820">
    <property type="entry name" value="alpha/beta hydrolase"/>
    <property type="match status" value="1"/>
</dbReference>
<dbReference type="Proteomes" id="UP000244450">
    <property type="component" value="Unassembled WGS sequence"/>
</dbReference>
<protein>
    <submittedName>
        <fullName evidence="2">Alpha/beta hydrolase</fullName>
    </submittedName>
</protein>
<evidence type="ECO:0000259" key="1">
    <source>
        <dbReference type="Pfam" id="PF12697"/>
    </source>
</evidence>
<dbReference type="RefSeq" id="WP_108688397.1">
    <property type="nucleotide sequence ID" value="NZ_QCYK01000003.1"/>
</dbReference>
<dbReference type="SUPFAM" id="SSF53474">
    <property type="entry name" value="alpha/beta-Hydrolases"/>
    <property type="match status" value="1"/>
</dbReference>
<keyword evidence="2" id="KW-0378">Hydrolase</keyword>
<keyword evidence="3" id="KW-1185">Reference proteome</keyword>